<evidence type="ECO:0000313" key="2">
    <source>
        <dbReference type="EMBL" id="KAA4626748.1"/>
    </source>
</evidence>
<protein>
    <submittedName>
        <fullName evidence="2">Uncharacterized protein</fullName>
    </submittedName>
</protein>
<keyword evidence="1" id="KW-1133">Transmembrane helix</keyword>
<dbReference type="AlphaFoldDB" id="A0A413UXV2"/>
<accession>A0A413UXV2</accession>
<comment type="caution">
    <text evidence="2">The sequence shown here is derived from an EMBL/GenBank/DDBJ whole genome shotgun (WGS) entry which is preliminary data.</text>
</comment>
<dbReference type="EMBL" id="VWFP01000011">
    <property type="protein sequence ID" value="KAA4626748.1"/>
    <property type="molecule type" value="Genomic_DNA"/>
</dbReference>
<evidence type="ECO:0000313" key="3">
    <source>
        <dbReference type="EMBL" id="MDC7961722.1"/>
    </source>
</evidence>
<dbReference type="Proteomes" id="UP000424805">
    <property type="component" value="Unassembled WGS sequence"/>
</dbReference>
<keyword evidence="1" id="KW-0472">Membrane</keyword>
<name>A0A413UXV2_BACOV</name>
<organism evidence="2 4">
    <name type="scientific">Bacteroides ovatus</name>
    <dbReference type="NCBI Taxonomy" id="28116"/>
    <lineage>
        <taxon>Bacteria</taxon>
        <taxon>Pseudomonadati</taxon>
        <taxon>Bacteroidota</taxon>
        <taxon>Bacteroidia</taxon>
        <taxon>Bacteroidales</taxon>
        <taxon>Bacteroidaceae</taxon>
        <taxon>Bacteroides</taxon>
    </lineage>
</organism>
<dbReference type="Proteomes" id="UP001215078">
    <property type="component" value="Unassembled WGS sequence"/>
</dbReference>
<reference evidence="2 4" key="1">
    <citation type="journal article" date="2019" name="Nat. Med.">
        <title>A library of human gut bacterial isolates paired with longitudinal multiomics data enables mechanistic microbiome research.</title>
        <authorList>
            <person name="Poyet M."/>
            <person name="Groussin M."/>
            <person name="Gibbons S.M."/>
            <person name="Avila-Pacheco J."/>
            <person name="Jiang X."/>
            <person name="Kearney S.M."/>
            <person name="Perrotta A.R."/>
            <person name="Berdy B."/>
            <person name="Zhao S."/>
            <person name="Lieberman T.D."/>
            <person name="Swanson P.K."/>
            <person name="Smith M."/>
            <person name="Roesemann S."/>
            <person name="Alexander J.E."/>
            <person name="Rich S.A."/>
            <person name="Livny J."/>
            <person name="Vlamakis H."/>
            <person name="Clish C."/>
            <person name="Bullock K."/>
            <person name="Deik A."/>
            <person name="Scott J."/>
            <person name="Pierce K.A."/>
            <person name="Xavier R.J."/>
            <person name="Alm E.J."/>
        </authorList>
    </citation>
    <scope>NUCLEOTIDE SEQUENCE [LARGE SCALE GENOMIC DNA]</scope>
    <source>
        <strain evidence="2 4">BIOML-A15</strain>
    </source>
</reference>
<evidence type="ECO:0000313" key="4">
    <source>
        <dbReference type="Proteomes" id="UP000424805"/>
    </source>
</evidence>
<sequence>MNELYWIERLDAVNVTFVIILIVALVWLVYVFIESNVESYSEKECIDKGIYKAKKVSYVIIAISLLILIFTPTTKEMYRIIGIGETINYLRQNEASKELPDKCIKALDLFLDKITGDNKETNSNNTTR</sequence>
<dbReference type="RefSeq" id="WP_004326869.1">
    <property type="nucleotide sequence ID" value="NZ_BAABYV010000001.1"/>
</dbReference>
<reference evidence="3" key="2">
    <citation type="submission" date="2022-10" db="EMBL/GenBank/DDBJ databases">
        <title>Human gut microbiome strain richness.</title>
        <authorList>
            <person name="Chen-Liaw A."/>
        </authorList>
    </citation>
    <scope>NUCLEOTIDE SEQUENCE</scope>
    <source>
        <strain evidence="3">RTP21484st1_H8_RTP21484_190118</strain>
    </source>
</reference>
<proteinExistence type="predicted"/>
<evidence type="ECO:0000256" key="1">
    <source>
        <dbReference type="SAM" id="Phobius"/>
    </source>
</evidence>
<dbReference type="EMBL" id="JAQQPO010000055">
    <property type="protein sequence ID" value="MDC7961722.1"/>
    <property type="molecule type" value="Genomic_DNA"/>
</dbReference>
<feature type="transmembrane region" description="Helical" evidence="1">
    <location>
        <begin position="56"/>
        <end position="73"/>
    </location>
</feature>
<gene>
    <name evidence="2" type="ORF">F3B90_12755</name>
    <name evidence="3" type="ORF">PQ628_26345</name>
</gene>
<feature type="transmembrane region" description="Helical" evidence="1">
    <location>
        <begin position="12"/>
        <end position="33"/>
    </location>
</feature>
<keyword evidence="1" id="KW-0812">Transmembrane</keyword>